<proteinExistence type="predicted"/>
<accession>A0ABV1P3K2</accession>
<evidence type="ECO:0000256" key="1">
    <source>
        <dbReference type="SAM" id="MobiDB-lite"/>
    </source>
</evidence>
<feature type="compositionally biased region" description="Basic and acidic residues" evidence="1">
    <location>
        <begin position="10"/>
        <end position="27"/>
    </location>
</feature>
<feature type="transmembrane region" description="Helical" evidence="2">
    <location>
        <begin position="126"/>
        <end position="150"/>
    </location>
</feature>
<feature type="transmembrane region" description="Helical" evidence="2">
    <location>
        <begin position="90"/>
        <end position="114"/>
    </location>
</feature>
<evidence type="ECO:0008006" key="5">
    <source>
        <dbReference type="Google" id="ProtNLM"/>
    </source>
</evidence>
<name>A0ABV1P3K2_9ACTN</name>
<sequence length="209" mass="21491">MTATSPLGSGHDHNHDATPTESRRDVVDRERERFGGIKPFVAFFGWLTATGMAVLLTALVAAAGAGVGLVSSASEVADAATGNGLQAEEIGWAGVILVLVVVFLSYYSGGYVAGRMARFDGMKQGFAVWAWAVVAAIVVAILGAVAGSQYDVLGDVNSFPRIPVDAGDLTLQAIAVLVGVVVVSLVGALLGGLAGMHFHRKVDRAGLGR</sequence>
<keyword evidence="2" id="KW-1133">Transmembrane helix</keyword>
<dbReference type="RefSeq" id="WP_349805625.1">
    <property type="nucleotide sequence ID" value="NZ_JBEGDP010000035.1"/>
</dbReference>
<reference evidence="3 4" key="1">
    <citation type="submission" date="2024-02" db="EMBL/GenBank/DDBJ databases">
        <title>Full genome sequence of Nocardioides kribbensis.</title>
        <authorList>
            <person name="Poletto B.L."/>
            <person name="Silva G."/>
            <person name="Galante D."/>
            <person name="Campos K.R."/>
            <person name="Santos M.B.N."/>
            <person name="Sacchi C.T."/>
        </authorList>
    </citation>
    <scope>NUCLEOTIDE SEQUENCE [LARGE SCALE GENOMIC DNA]</scope>
    <source>
        <strain evidence="3 4">O4R</strain>
    </source>
</reference>
<keyword evidence="2" id="KW-0812">Transmembrane</keyword>
<evidence type="ECO:0000256" key="2">
    <source>
        <dbReference type="SAM" id="Phobius"/>
    </source>
</evidence>
<feature type="transmembrane region" description="Helical" evidence="2">
    <location>
        <begin position="170"/>
        <end position="194"/>
    </location>
</feature>
<feature type="transmembrane region" description="Helical" evidence="2">
    <location>
        <begin position="40"/>
        <end position="70"/>
    </location>
</feature>
<dbReference type="EMBL" id="JBEGDP010000035">
    <property type="protein sequence ID" value="MEQ7849318.1"/>
    <property type="molecule type" value="Genomic_DNA"/>
</dbReference>
<gene>
    <name evidence="3" type="ORF">V6R90_18730</name>
</gene>
<keyword evidence="4" id="KW-1185">Reference proteome</keyword>
<dbReference type="Proteomes" id="UP001482520">
    <property type="component" value="Unassembled WGS sequence"/>
</dbReference>
<protein>
    <recommendedName>
        <fullName evidence="5">Major facilitator superfamily (MFS) profile domain-containing protein</fullName>
    </recommendedName>
</protein>
<feature type="region of interest" description="Disordered" evidence="1">
    <location>
        <begin position="1"/>
        <end position="27"/>
    </location>
</feature>
<evidence type="ECO:0000313" key="3">
    <source>
        <dbReference type="EMBL" id="MEQ7849318.1"/>
    </source>
</evidence>
<evidence type="ECO:0000313" key="4">
    <source>
        <dbReference type="Proteomes" id="UP001482520"/>
    </source>
</evidence>
<comment type="caution">
    <text evidence="3">The sequence shown here is derived from an EMBL/GenBank/DDBJ whole genome shotgun (WGS) entry which is preliminary data.</text>
</comment>
<keyword evidence="2" id="KW-0472">Membrane</keyword>
<organism evidence="3 4">
    <name type="scientific">Nocardioides kribbensis</name>
    <dbReference type="NCBI Taxonomy" id="305517"/>
    <lineage>
        <taxon>Bacteria</taxon>
        <taxon>Bacillati</taxon>
        <taxon>Actinomycetota</taxon>
        <taxon>Actinomycetes</taxon>
        <taxon>Propionibacteriales</taxon>
        <taxon>Nocardioidaceae</taxon>
        <taxon>Nocardioides</taxon>
    </lineage>
</organism>